<evidence type="ECO:0000256" key="2">
    <source>
        <dbReference type="ARBA" id="ARBA00022679"/>
    </source>
</evidence>
<dbReference type="RefSeq" id="WP_146459503.1">
    <property type="nucleotide sequence ID" value="NZ_SJPW01000005.1"/>
</dbReference>
<accession>A0A5C6ERU9</accession>
<dbReference type="CDD" id="cd07989">
    <property type="entry name" value="LPLAT_AGPAT-like"/>
    <property type="match status" value="1"/>
</dbReference>
<evidence type="ECO:0000256" key="3">
    <source>
        <dbReference type="ARBA" id="ARBA00023315"/>
    </source>
</evidence>
<protein>
    <submittedName>
        <fullName evidence="5">Acyltransferase</fullName>
    </submittedName>
</protein>
<evidence type="ECO:0000256" key="1">
    <source>
        <dbReference type="ARBA" id="ARBA00005189"/>
    </source>
</evidence>
<dbReference type="GO" id="GO:0006654">
    <property type="term" value="P:phosphatidic acid biosynthetic process"/>
    <property type="evidence" value="ECO:0007669"/>
    <property type="project" value="TreeGrafter"/>
</dbReference>
<dbReference type="Proteomes" id="UP000318288">
    <property type="component" value="Unassembled WGS sequence"/>
</dbReference>
<keyword evidence="3 5" id="KW-0012">Acyltransferase</keyword>
<feature type="domain" description="Phospholipid/glycerol acyltransferase" evidence="4">
    <location>
        <begin position="61"/>
        <end position="189"/>
    </location>
</feature>
<comment type="caution">
    <text evidence="5">The sequence shown here is derived from an EMBL/GenBank/DDBJ whole genome shotgun (WGS) entry which is preliminary data.</text>
</comment>
<proteinExistence type="predicted"/>
<dbReference type="Pfam" id="PF01553">
    <property type="entry name" value="Acyltransferase"/>
    <property type="match status" value="1"/>
</dbReference>
<keyword evidence="6" id="KW-1185">Reference proteome</keyword>
<dbReference type="PANTHER" id="PTHR10434">
    <property type="entry name" value="1-ACYL-SN-GLYCEROL-3-PHOSPHATE ACYLTRANSFERASE"/>
    <property type="match status" value="1"/>
</dbReference>
<dbReference type="SMART" id="SM00563">
    <property type="entry name" value="PlsC"/>
    <property type="match status" value="1"/>
</dbReference>
<organism evidence="5 6">
    <name type="scientific">Rubripirellula tenax</name>
    <dbReference type="NCBI Taxonomy" id="2528015"/>
    <lineage>
        <taxon>Bacteria</taxon>
        <taxon>Pseudomonadati</taxon>
        <taxon>Planctomycetota</taxon>
        <taxon>Planctomycetia</taxon>
        <taxon>Pirellulales</taxon>
        <taxon>Pirellulaceae</taxon>
        <taxon>Rubripirellula</taxon>
    </lineage>
</organism>
<sequence>MTVVLDRPYQFVPPHRGDWWPSFIQTFRIVDWYLKKAEGVVAYECRGLEHWDASLKRGDAILLAPNHCRYADPLVLGWPARQLGCHVHAMASWHLFAKSKFDAFAIQKMGGFSINRESSDRASLEAAIGILTKAERPLILFPEGTTNRTNDVLKPLLEGVAFIARSAAKRREKESGGQLVMHPVAMKYLCTSGARDWADEQLRQLELHLGWRPLASRSILQRTIRLAEALLSLKEIEYFGGVRSGDLPSRRDGLIEHVLAASESRLAIANENADVRSRVRAIRNAVVSGRFSADTHDISSLQHDAAAADLAQELMSYPDGYLMAADVTDTRIVETIQRMQESFFGRANVEVPLKVVIQCDAPIRVSPDKPPRGQVDPVMSQLENRLTSMIASLSAEARDAISSGLV</sequence>
<gene>
    <name evidence="5" type="ORF">Poly51_41100</name>
</gene>
<evidence type="ECO:0000313" key="6">
    <source>
        <dbReference type="Proteomes" id="UP000318288"/>
    </source>
</evidence>
<dbReference type="OrthoDB" id="9806008at2"/>
<evidence type="ECO:0000313" key="5">
    <source>
        <dbReference type="EMBL" id="TWU50817.1"/>
    </source>
</evidence>
<comment type="pathway">
    <text evidence="1">Lipid metabolism.</text>
</comment>
<keyword evidence="2 5" id="KW-0808">Transferase</keyword>
<dbReference type="EMBL" id="SJPW01000005">
    <property type="protein sequence ID" value="TWU50817.1"/>
    <property type="molecule type" value="Genomic_DNA"/>
</dbReference>
<dbReference type="GO" id="GO:0003841">
    <property type="term" value="F:1-acylglycerol-3-phosphate O-acyltransferase activity"/>
    <property type="evidence" value="ECO:0007669"/>
    <property type="project" value="TreeGrafter"/>
</dbReference>
<dbReference type="AlphaFoldDB" id="A0A5C6ERU9"/>
<dbReference type="SUPFAM" id="SSF69593">
    <property type="entry name" value="Glycerol-3-phosphate (1)-acyltransferase"/>
    <property type="match status" value="1"/>
</dbReference>
<evidence type="ECO:0000259" key="4">
    <source>
        <dbReference type="SMART" id="SM00563"/>
    </source>
</evidence>
<dbReference type="InterPro" id="IPR002123">
    <property type="entry name" value="Plipid/glycerol_acylTrfase"/>
</dbReference>
<dbReference type="PANTHER" id="PTHR10434:SF40">
    <property type="entry name" value="1-ACYL-SN-GLYCEROL-3-PHOSPHATE ACYLTRANSFERASE"/>
    <property type="match status" value="1"/>
</dbReference>
<name>A0A5C6ERU9_9BACT</name>
<reference evidence="5 6" key="1">
    <citation type="submission" date="2019-02" db="EMBL/GenBank/DDBJ databases">
        <title>Deep-cultivation of Planctomycetes and their phenomic and genomic characterization uncovers novel biology.</title>
        <authorList>
            <person name="Wiegand S."/>
            <person name="Jogler M."/>
            <person name="Boedeker C."/>
            <person name="Pinto D."/>
            <person name="Vollmers J."/>
            <person name="Rivas-Marin E."/>
            <person name="Kohn T."/>
            <person name="Peeters S.H."/>
            <person name="Heuer A."/>
            <person name="Rast P."/>
            <person name="Oberbeckmann S."/>
            <person name="Bunk B."/>
            <person name="Jeske O."/>
            <person name="Meyerdierks A."/>
            <person name="Storesund J.E."/>
            <person name="Kallscheuer N."/>
            <person name="Luecker S."/>
            <person name="Lage O.M."/>
            <person name="Pohl T."/>
            <person name="Merkel B.J."/>
            <person name="Hornburger P."/>
            <person name="Mueller R.-W."/>
            <person name="Bruemmer F."/>
            <person name="Labrenz M."/>
            <person name="Spormann A.M."/>
            <person name="Op Den Camp H."/>
            <person name="Overmann J."/>
            <person name="Amann R."/>
            <person name="Jetten M.S.M."/>
            <person name="Mascher T."/>
            <person name="Medema M.H."/>
            <person name="Devos D.P."/>
            <person name="Kaster A.-K."/>
            <person name="Ovreas L."/>
            <person name="Rohde M."/>
            <person name="Galperin M.Y."/>
            <person name="Jogler C."/>
        </authorList>
    </citation>
    <scope>NUCLEOTIDE SEQUENCE [LARGE SCALE GENOMIC DNA]</scope>
    <source>
        <strain evidence="5 6">Poly51</strain>
    </source>
</reference>